<evidence type="ECO:0008006" key="4">
    <source>
        <dbReference type="Google" id="ProtNLM"/>
    </source>
</evidence>
<keyword evidence="1" id="KW-0732">Signal</keyword>
<evidence type="ECO:0000313" key="2">
    <source>
        <dbReference type="EMBL" id="NGN43621.1"/>
    </source>
</evidence>
<sequence length="102" mass="11532">MRRPIFACLGVVLTLAILPMALPTTAQALTINLSIGTSLNNGRAITCRGGERILRNRGFRDIRRVDCRGRFLVYRAWRGGNRFEIAVSAHNGRVIDVRRIRR</sequence>
<comment type="caution">
    <text evidence="2">The sequence shown here is derived from an EMBL/GenBank/DDBJ whole genome shotgun (WGS) entry which is preliminary data.</text>
</comment>
<dbReference type="AlphaFoldDB" id="A0A7C9R9L8"/>
<evidence type="ECO:0000256" key="1">
    <source>
        <dbReference type="SAM" id="SignalP"/>
    </source>
</evidence>
<feature type="signal peptide" evidence="1">
    <location>
        <begin position="1"/>
        <end position="28"/>
    </location>
</feature>
<keyword evidence="3" id="KW-1185">Reference proteome</keyword>
<feature type="chain" id="PRO_5028989047" description="PepSY domain-containing protein" evidence="1">
    <location>
        <begin position="29"/>
        <end position="102"/>
    </location>
</feature>
<evidence type="ECO:0000313" key="3">
    <source>
        <dbReference type="Proteomes" id="UP000481252"/>
    </source>
</evidence>
<dbReference type="EMBL" id="JAAKZG010000010">
    <property type="protein sequence ID" value="NGN43621.1"/>
    <property type="molecule type" value="Genomic_DNA"/>
</dbReference>
<protein>
    <recommendedName>
        <fullName evidence="4">PepSY domain-containing protein</fullName>
    </recommendedName>
</protein>
<gene>
    <name evidence="2" type="ORF">G6N74_21370</name>
</gene>
<name>A0A7C9R9L8_9HYPH</name>
<organism evidence="2 3">
    <name type="scientific">Mesorhizobium zhangyense</name>
    <dbReference type="NCBI Taxonomy" id="1776730"/>
    <lineage>
        <taxon>Bacteria</taxon>
        <taxon>Pseudomonadati</taxon>
        <taxon>Pseudomonadota</taxon>
        <taxon>Alphaproteobacteria</taxon>
        <taxon>Hyphomicrobiales</taxon>
        <taxon>Phyllobacteriaceae</taxon>
        <taxon>Mesorhizobium</taxon>
    </lineage>
</organism>
<accession>A0A7C9R9L8</accession>
<proteinExistence type="predicted"/>
<dbReference type="Proteomes" id="UP000481252">
    <property type="component" value="Unassembled WGS sequence"/>
</dbReference>
<reference evidence="2 3" key="1">
    <citation type="submission" date="2020-02" db="EMBL/GenBank/DDBJ databases">
        <title>Genome sequence of the type strain CGMCC 1.15528 of Mesorhizobium zhangyense.</title>
        <authorList>
            <person name="Gao J."/>
            <person name="Sun J."/>
        </authorList>
    </citation>
    <scope>NUCLEOTIDE SEQUENCE [LARGE SCALE GENOMIC DNA]</scope>
    <source>
        <strain evidence="2 3">CGMCC 1.15528</strain>
    </source>
</reference>